<evidence type="ECO:0000256" key="6">
    <source>
        <dbReference type="ARBA" id="ARBA00023136"/>
    </source>
</evidence>
<dbReference type="Proteomes" id="UP000215453">
    <property type="component" value="Chromosome 11"/>
</dbReference>
<dbReference type="InterPro" id="IPR050925">
    <property type="entry name" value="Rhomboid_protease_S54"/>
</dbReference>
<keyword evidence="6 7" id="KW-0472">Membrane</keyword>
<dbReference type="Gene3D" id="1.20.1540.10">
    <property type="entry name" value="Rhomboid-like"/>
    <property type="match status" value="1"/>
</dbReference>
<evidence type="ECO:0000256" key="5">
    <source>
        <dbReference type="ARBA" id="ARBA00022989"/>
    </source>
</evidence>
<evidence type="ECO:0000256" key="7">
    <source>
        <dbReference type="SAM" id="Phobius"/>
    </source>
</evidence>
<evidence type="ECO:0000259" key="9">
    <source>
        <dbReference type="Pfam" id="PF09949"/>
    </source>
</evidence>
<dbReference type="AlphaFoldDB" id="A0A1Y6LXB2"/>
<keyword evidence="5 7" id="KW-1133">Transmembrane helix</keyword>
<comment type="subcellular location">
    <subcellularLocation>
        <location evidence="1">Membrane</location>
        <topology evidence="1">Multi-pass membrane protein</topology>
    </subcellularLocation>
</comment>
<keyword evidence="4" id="KW-0378">Hydrolase</keyword>
<evidence type="ECO:0000256" key="1">
    <source>
        <dbReference type="ARBA" id="ARBA00004141"/>
    </source>
</evidence>
<feature type="transmembrane region" description="Helical" evidence="7">
    <location>
        <begin position="203"/>
        <end position="222"/>
    </location>
</feature>
<dbReference type="Pfam" id="PF01694">
    <property type="entry name" value="Rhomboid"/>
    <property type="match status" value="1"/>
</dbReference>
<protein>
    <recommendedName>
        <fullName evidence="12">Peptidase S54 rhomboid domain-containing protein</fullName>
    </recommendedName>
</protein>
<evidence type="ECO:0000313" key="10">
    <source>
        <dbReference type="EMBL" id="SMY29005.1"/>
    </source>
</evidence>
<evidence type="ECO:0008006" key="12">
    <source>
        <dbReference type="Google" id="ProtNLM"/>
    </source>
</evidence>
<dbReference type="InterPro" id="IPR019236">
    <property type="entry name" value="APP1_cat"/>
</dbReference>
<feature type="transmembrane region" description="Helical" evidence="7">
    <location>
        <begin position="107"/>
        <end position="124"/>
    </location>
</feature>
<evidence type="ECO:0000256" key="3">
    <source>
        <dbReference type="ARBA" id="ARBA00022692"/>
    </source>
</evidence>
<dbReference type="InterPro" id="IPR035952">
    <property type="entry name" value="Rhomboid-like_sf"/>
</dbReference>
<keyword evidence="3 7" id="KW-0812">Transmembrane</keyword>
<dbReference type="GO" id="GO:0016020">
    <property type="term" value="C:membrane"/>
    <property type="evidence" value="ECO:0007669"/>
    <property type="project" value="UniProtKB-SubCell"/>
</dbReference>
<evidence type="ECO:0000259" key="8">
    <source>
        <dbReference type="Pfam" id="PF01694"/>
    </source>
</evidence>
<feature type="transmembrane region" description="Helical" evidence="7">
    <location>
        <begin position="130"/>
        <end position="149"/>
    </location>
</feature>
<comment type="similarity">
    <text evidence="2">Belongs to the peptidase S54 family.</text>
</comment>
<feature type="transmembrane region" description="Helical" evidence="7">
    <location>
        <begin position="274"/>
        <end position="292"/>
    </location>
</feature>
<dbReference type="EMBL" id="LT882686">
    <property type="protein sequence ID" value="SMY29005.1"/>
    <property type="molecule type" value="Genomic_DNA"/>
</dbReference>
<gene>
    <name evidence="10" type="ORF">ZT1A5_G10451</name>
</gene>
<dbReference type="PANTHER" id="PTHR43731">
    <property type="entry name" value="RHOMBOID PROTEASE"/>
    <property type="match status" value="1"/>
</dbReference>
<sequence length="758" mass="83452">MADGAFFSQTATWLGKPDTYGTARRLFSSVPEVQTYANHQSAKRAMWAVIGVNAAVWGTWVYSISSKDKKLRRTMDENFLLSGTNLKEGRYHTMVTSAFSHIDPFHFIFNMVSLNAFGSVMSFVPGIRGAHILAVVFGSAVAGSAAMYYQKSQQTPQRISRGGWLNTGSARWTPEWSGLGASGAVMGMAAAATCLRPFTPMGFMFIPIPIPLWAMMIGYVGMDTFFLNSKSSKVGHAAHLGGFAFGAVYYLSLLRNRGGLWKFVQFAMRKSMKLPLVLLYVATALAKGRNQLLCSNVTPPTSFAKRISPFSNIASAFVHDIPISHCNNIFGKHSAEAAECRQHQCPTKYDRAQFSRIEIASWPQYANISDDGMSITTLVQGYAFAAPECGSLPIKRRAALGRLLRMTGFNISWTPDAMMPREYVSWAVNGAPPVVTIDNTSTALDVSTGTYGHFETFHTNHLASSYPNTTDILSTPVTLNLAGCHEANISLPTTVETLIVPPTGLTIISDIDDILRVSEIWDPKQAFLDLFTRPYQPWLDLPSVFASWHAAVPDAHFHYTSDVPELSSAFYANSTLAHYPFGSFDFRPTVFTSYSQVSTPRYHNILRQLETFPSRNFVLLGDTSTSSTLSAYVRLANEFPEQIQCIIIRDVSATEPGNWIVPTLAPLRRLKGKFLIYAVPAELRNVTGLLERLAGRNGRGVGCGGLETDTGLKGYGALEAWVRTGWGVVSAYTRCWLLGSVRPHVGCRFDRRVELGRG</sequence>
<feature type="domain" description="Peptidase S54 rhomboid" evidence="8">
    <location>
        <begin position="89"/>
        <end position="255"/>
    </location>
</feature>
<dbReference type="GO" id="GO:0006465">
    <property type="term" value="P:signal peptide processing"/>
    <property type="evidence" value="ECO:0007669"/>
    <property type="project" value="TreeGrafter"/>
</dbReference>
<dbReference type="SUPFAM" id="SSF144091">
    <property type="entry name" value="Rhomboid-like"/>
    <property type="match status" value="1"/>
</dbReference>
<evidence type="ECO:0000256" key="4">
    <source>
        <dbReference type="ARBA" id="ARBA00022801"/>
    </source>
</evidence>
<dbReference type="Pfam" id="PF09949">
    <property type="entry name" value="APP1_cat"/>
    <property type="match status" value="1"/>
</dbReference>
<dbReference type="GO" id="GO:0004252">
    <property type="term" value="F:serine-type endopeptidase activity"/>
    <property type="evidence" value="ECO:0007669"/>
    <property type="project" value="InterPro"/>
</dbReference>
<reference evidence="10 11" key="1">
    <citation type="submission" date="2016-10" db="EMBL/GenBank/DDBJ databases">
        <authorList>
            <person name="Varghese N."/>
        </authorList>
    </citation>
    <scope>NUCLEOTIDE SEQUENCE [LARGE SCALE GENOMIC DNA]</scope>
</reference>
<dbReference type="GO" id="GO:0008195">
    <property type="term" value="F:phosphatidate phosphatase activity"/>
    <property type="evidence" value="ECO:0007669"/>
    <property type="project" value="InterPro"/>
</dbReference>
<feature type="domain" description="Phosphatidate phosphatase APP1 catalytic" evidence="9">
    <location>
        <begin position="506"/>
        <end position="650"/>
    </location>
</feature>
<proteinExistence type="inferred from homology"/>
<organism evidence="10 11">
    <name type="scientific">Zymoseptoria tritici ST99CH_1A5</name>
    <dbReference type="NCBI Taxonomy" id="1276529"/>
    <lineage>
        <taxon>Eukaryota</taxon>
        <taxon>Fungi</taxon>
        <taxon>Dikarya</taxon>
        <taxon>Ascomycota</taxon>
        <taxon>Pezizomycotina</taxon>
        <taxon>Dothideomycetes</taxon>
        <taxon>Dothideomycetidae</taxon>
        <taxon>Mycosphaerellales</taxon>
        <taxon>Mycosphaerellaceae</taxon>
        <taxon>Zymoseptoria</taxon>
    </lineage>
</organism>
<dbReference type="InterPro" id="IPR022764">
    <property type="entry name" value="Peptidase_S54_rhomboid_dom"/>
</dbReference>
<evidence type="ECO:0000313" key="11">
    <source>
        <dbReference type="Proteomes" id="UP000215453"/>
    </source>
</evidence>
<evidence type="ECO:0000256" key="2">
    <source>
        <dbReference type="ARBA" id="ARBA00009045"/>
    </source>
</evidence>
<feature type="transmembrane region" description="Helical" evidence="7">
    <location>
        <begin position="45"/>
        <end position="65"/>
    </location>
</feature>
<dbReference type="PANTHER" id="PTHR43731:SF14">
    <property type="entry name" value="PRESENILIN-ASSOCIATED RHOMBOID-LIKE PROTEIN, MITOCHONDRIAL"/>
    <property type="match status" value="1"/>
</dbReference>
<feature type="transmembrane region" description="Helical" evidence="7">
    <location>
        <begin position="234"/>
        <end position="253"/>
    </location>
</feature>
<accession>A0A1Y6LXB2</accession>
<name>A0A1Y6LXB2_ZYMTR</name>